<keyword evidence="2" id="KW-1185">Reference proteome</keyword>
<evidence type="ECO:0000313" key="2">
    <source>
        <dbReference type="Proteomes" id="UP000294933"/>
    </source>
</evidence>
<dbReference type="Proteomes" id="UP000294933">
    <property type="component" value="Unassembled WGS sequence"/>
</dbReference>
<reference evidence="1 2" key="1">
    <citation type="submission" date="2018-06" db="EMBL/GenBank/DDBJ databases">
        <title>A transcriptomic atlas of mushroom development highlights an independent origin of complex multicellularity.</title>
        <authorList>
            <consortium name="DOE Joint Genome Institute"/>
            <person name="Krizsan K."/>
            <person name="Almasi E."/>
            <person name="Merenyi Z."/>
            <person name="Sahu N."/>
            <person name="Viragh M."/>
            <person name="Koszo T."/>
            <person name="Mondo S."/>
            <person name="Kiss B."/>
            <person name="Balint B."/>
            <person name="Kues U."/>
            <person name="Barry K."/>
            <person name="Hegedus J.C."/>
            <person name="Henrissat B."/>
            <person name="Johnson J."/>
            <person name="Lipzen A."/>
            <person name="Ohm R."/>
            <person name="Nagy I."/>
            <person name="Pangilinan J."/>
            <person name="Yan J."/>
            <person name="Xiong Y."/>
            <person name="Grigoriev I.V."/>
            <person name="Hibbett D.S."/>
            <person name="Nagy L.G."/>
        </authorList>
    </citation>
    <scope>NUCLEOTIDE SEQUENCE [LARGE SCALE GENOMIC DNA]</scope>
    <source>
        <strain evidence="1 2">SZMC22713</strain>
    </source>
</reference>
<evidence type="ECO:0000313" key="1">
    <source>
        <dbReference type="EMBL" id="TDL29865.1"/>
    </source>
</evidence>
<protein>
    <submittedName>
        <fullName evidence="1">Uncharacterized protein</fullName>
    </submittedName>
</protein>
<organism evidence="1 2">
    <name type="scientific">Rickenella mellea</name>
    <dbReference type="NCBI Taxonomy" id="50990"/>
    <lineage>
        <taxon>Eukaryota</taxon>
        <taxon>Fungi</taxon>
        <taxon>Dikarya</taxon>
        <taxon>Basidiomycota</taxon>
        <taxon>Agaricomycotina</taxon>
        <taxon>Agaricomycetes</taxon>
        <taxon>Hymenochaetales</taxon>
        <taxon>Rickenellaceae</taxon>
        <taxon>Rickenella</taxon>
    </lineage>
</organism>
<proteinExistence type="predicted"/>
<sequence>MKVSAIGVAQPRDAGAHLSLYVSTKPGEVVGNNVVKIQHGQIHGSSPRSAAVNHDLRMKAEDDSKHLTSANASTLLPSFHILMNSLSQPLSSSSRSSTIYDRTASSYFDTQPSASLRRYSLLPPEHMPPEPPLDDLWGPSWEIFSLYLRQASLRWSCQANRTPNIEHVQPTPVLPGVVHLQPQQGSLPNAGRCVPRYYVGSEKHAIHPHHVPEAVRSRSHHLRFHSHKLRHLVDRSVRRRSNTSLISERCSLNLRLRHPCHLRAPILAHRAMTPSST</sequence>
<name>A0A4R5XGW9_9AGAM</name>
<gene>
    <name evidence="1" type="ORF">BD410DRAFT_44924</name>
</gene>
<dbReference type="VEuPathDB" id="FungiDB:BD410DRAFT_44924"/>
<dbReference type="EMBL" id="ML170156">
    <property type="protein sequence ID" value="TDL29865.1"/>
    <property type="molecule type" value="Genomic_DNA"/>
</dbReference>
<accession>A0A4R5XGW9</accession>
<dbReference type="AlphaFoldDB" id="A0A4R5XGW9"/>